<feature type="transmembrane region" description="Helical" evidence="6">
    <location>
        <begin position="307"/>
        <end position="331"/>
    </location>
</feature>
<dbReference type="PANTHER" id="PTHR16740">
    <property type="entry name" value="CYTOCHROME B5-RELATED PROTEIN-RELATED"/>
    <property type="match status" value="1"/>
</dbReference>
<comment type="function">
    <text evidence="4">May play a role in muscle cell metabolism.</text>
</comment>
<feature type="transmembrane region" description="Helical" evidence="6">
    <location>
        <begin position="143"/>
        <end position="163"/>
    </location>
</feature>
<dbReference type="Gene3D" id="3.10.120.10">
    <property type="entry name" value="Cytochrome b5-like heme/steroid binding domain"/>
    <property type="match status" value="1"/>
</dbReference>
<sequence length="453" mass="52494">MVLDPDKRQISFPRLKYPILRDVEPKTAQQWLAGKQIQDGAEGLWRIHDNIYDLTDFIASHPGGPQWLEFTKGTDITEAFETHHINAGVAEALLPKYFIKKATTPRNSPFTFNEDGFYKTLKAKVAVELKNVPKDIRKKSDNVTDLLLICFVTASPFCCWLWTKNLIYGAASTLFLGILLSSLTISAHNYFHRSDSWRMYLYNLSGFSYADWRISHAMSHHLHTNTANDIELSMLEPFLLYLPRTDKPIWAQMAAFYYPVIFIFVSLGEMLKNIAAGLLSLDGKKLSWDNAIPFVTPIWMWWASGMYLPWTIAVWLATMMSCSFFFTVFGLTAGHHSHNNFFEGDVPREDFIDWGIHQLDTIVERVEYAGNHFKSLTRFGDHALHHLFPTLDHAELKYLYPTLLEHCEKYETQLRMNTFYDALISKSKQLIRKRPNNFREKKVARQIMKYPGI</sequence>
<keyword evidence="6" id="KW-1133">Transmembrane helix</keyword>
<keyword evidence="9" id="KW-1185">Reference proteome</keyword>
<dbReference type="GO" id="GO:0020037">
    <property type="term" value="F:heme binding"/>
    <property type="evidence" value="ECO:0007669"/>
    <property type="project" value="UniProtKB-UniRule"/>
</dbReference>
<dbReference type="InterPro" id="IPR053100">
    <property type="entry name" value="Cytochrome_b5-related"/>
</dbReference>
<dbReference type="AlphaFoldDB" id="A0AAU9V2S7"/>
<evidence type="ECO:0000256" key="2">
    <source>
        <dbReference type="ARBA" id="ARBA00022723"/>
    </source>
</evidence>
<dbReference type="EMBL" id="CAKOGL010000028">
    <property type="protein sequence ID" value="CAH2105613.1"/>
    <property type="molecule type" value="Genomic_DNA"/>
</dbReference>
<evidence type="ECO:0000256" key="1">
    <source>
        <dbReference type="ARBA" id="ARBA00022617"/>
    </source>
</evidence>
<dbReference type="Pfam" id="PF00487">
    <property type="entry name" value="FA_desaturase"/>
    <property type="match status" value="1"/>
</dbReference>
<organism evidence="8 9">
    <name type="scientific">Euphydryas editha</name>
    <name type="common">Edith's checkerspot</name>
    <dbReference type="NCBI Taxonomy" id="104508"/>
    <lineage>
        <taxon>Eukaryota</taxon>
        <taxon>Metazoa</taxon>
        <taxon>Ecdysozoa</taxon>
        <taxon>Arthropoda</taxon>
        <taxon>Hexapoda</taxon>
        <taxon>Insecta</taxon>
        <taxon>Pterygota</taxon>
        <taxon>Neoptera</taxon>
        <taxon>Endopterygota</taxon>
        <taxon>Lepidoptera</taxon>
        <taxon>Glossata</taxon>
        <taxon>Ditrysia</taxon>
        <taxon>Papilionoidea</taxon>
        <taxon>Nymphalidae</taxon>
        <taxon>Nymphalinae</taxon>
        <taxon>Euphydryas</taxon>
    </lineage>
</organism>
<comment type="similarity">
    <text evidence="6">Belongs to the cytochrome b5 family.</text>
</comment>
<evidence type="ECO:0000256" key="4">
    <source>
        <dbReference type="ARBA" id="ARBA00055674"/>
    </source>
</evidence>
<protein>
    <recommendedName>
        <fullName evidence="5">Cytochrome b5-related protein</fullName>
    </recommendedName>
</protein>
<keyword evidence="2 6" id="KW-0479">Metal-binding</keyword>
<feature type="domain" description="Cytochrome b5 heme-binding" evidence="7">
    <location>
        <begin position="38"/>
        <end position="103"/>
    </location>
</feature>
<gene>
    <name evidence="8" type="ORF">EEDITHA_LOCUS19853</name>
</gene>
<evidence type="ECO:0000256" key="3">
    <source>
        <dbReference type="ARBA" id="ARBA00023004"/>
    </source>
</evidence>
<dbReference type="SMART" id="SM01117">
    <property type="entry name" value="Cyt-b5"/>
    <property type="match status" value="1"/>
</dbReference>
<dbReference type="Pfam" id="PF00173">
    <property type="entry name" value="Cyt-b5"/>
    <property type="match status" value="1"/>
</dbReference>
<feature type="transmembrane region" description="Helical" evidence="6">
    <location>
        <begin position="169"/>
        <end position="191"/>
    </location>
</feature>
<accession>A0AAU9V2S7</accession>
<dbReference type="GO" id="GO:0046872">
    <property type="term" value="F:metal ion binding"/>
    <property type="evidence" value="ECO:0007669"/>
    <property type="project" value="UniProtKB-UniRule"/>
</dbReference>
<feature type="transmembrane region" description="Helical" evidence="6">
    <location>
        <begin position="249"/>
        <end position="268"/>
    </location>
</feature>
<evidence type="ECO:0000313" key="9">
    <source>
        <dbReference type="Proteomes" id="UP001153954"/>
    </source>
</evidence>
<dbReference type="InterPro" id="IPR005804">
    <property type="entry name" value="FA_desaturase_dom"/>
</dbReference>
<dbReference type="PROSITE" id="PS00191">
    <property type="entry name" value="CYTOCHROME_B5_1"/>
    <property type="match status" value="1"/>
</dbReference>
<dbReference type="Proteomes" id="UP001153954">
    <property type="component" value="Unassembled WGS sequence"/>
</dbReference>
<dbReference type="InterPro" id="IPR036400">
    <property type="entry name" value="Cyt_B5-like_heme/steroid_sf"/>
</dbReference>
<keyword evidence="1 6" id="KW-0349">Heme</keyword>
<keyword evidence="6" id="KW-0472">Membrane</keyword>
<dbReference type="FunFam" id="3.10.120.10:FF:000020">
    <property type="entry name" value="Cytochrome b5-related protein"/>
    <property type="match status" value="1"/>
</dbReference>
<evidence type="ECO:0000256" key="5">
    <source>
        <dbReference type="ARBA" id="ARBA00073492"/>
    </source>
</evidence>
<evidence type="ECO:0000256" key="6">
    <source>
        <dbReference type="RuleBase" id="RU362121"/>
    </source>
</evidence>
<comment type="caution">
    <text evidence="8">The sequence shown here is derived from an EMBL/GenBank/DDBJ whole genome shotgun (WGS) entry which is preliminary data.</text>
</comment>
<evidence type="ECO:0000313" key="8">
    <source>
        <dbReference type="EMBL" id="CAH2105613.1"/>
    </source>
</evidence>
<evidence type="ECO:0000259" key="7">
    <source>
        <dbReference type="PROSITE" id="PS50255"/>
    </source>
</evidence>
<dbReference type="SUPFAM" id="SSF55856">
    <property type="entry name" value="Cytochrome b5-like heme/steroid binding domain"/>
    <property type="match status" value="1"/>
</dbReference>
<dbReference type="PANTHER" id="PTHR16740:SF1">
    <property type="entry name" value="CYTOCHROME B5-RELATED PROTEIN-RELATED"/>
    <property type="match status" value="1"/>
</dbReference>
<dbReference type="InterPro" id="IPR018506">
    <property type="entry name" value="Cyt_B5_heme-BS"/>
</dbReference>
<dbReference type="GO" id="GO:0006629">
    <property type="term" value="P:lipid metabolic process"/>
    <property type="evidence" value="ECO:0007669"/>
    <property type="project" value="InterPro"/>
</dbReference>
<dbReference type="InterPro" id="IPR001199">
    <property type="entry name" value="Cyt_B5-like_heme/steroid-bd"/>
</dbReference>
<reference evidence="8" key="1">
    <citation type="submission" date="2022-03" db="EMBL/GenBank/DDBJ databases">
        <authorList>
            <person name="Tunstrom K."/>
        </authorList>
    </citation>
    <scope>NUCLEOTIDE SEQUENCE</scope>
</reference>
<name>A0AAU9V2S7_EUPED</name>
<keyword evidence="6" id="KW-0812">Transmembrane</keyword>
<dbReference type="PROSITE" id="PS50255">
    <property type="entry name" value="CYTOCHROME_B5_2"/>
    <property type="match status" value="1"/>
</dbReference>
<comment type="caution">
    <text evidence="6">Lacks conserved residue(s) required for the propagation of feature annotation.</text>
</comment>
<keyword evidence="3 6" id="KW-0408">Iron</keyword>
<proteinExistence type="inferred from homology"/>